<dbReference type="InterPro" id="IPR057483">
    <property type="entry name" value="MSL2/3_TM_dom"/>
</dbReference>
<feature type="compositionally biased region" description="Basic and acidic residues" evidence="8">
    <location>
        <begin position="669"/>
        <end position="679"/>
    </location>
</feature>
<dbReference type="InterPro" id="IPR045042">
    <property type="entry name" value="YnaI-like"/>
</dbReference>
<keyword evidence="3 9" id="KW-0812">Transmembrane</keyword>
<keyword evidence="14" id="KW-1185">Reference proteome</keyword>
<evidence type="ECO:0008006" key="15">
    <source>
        <dbReference type="Google" id="ProtNLM"/>
    </source>
</evidence>
<protein>
    <recommendedName>
        <fullName evidence="15">Mechanosensitive ion channel protein</fullName>
    </recommendedName>
</protein>
<dbReference type="AlphaFoldDB" id="A0A5N6RAX4"/>
<dbReference type="Proteomes" id="UP000327013">
    <property type="component" value="Chromosome 5"/>
</dbReference>
<dbReference type="InterPro" id="IPR006685">
    <property type="entry name" value="MscS_channel_2nd"/>
</dbReference>
<dbReference type="Pfam" id="PF00924">
    <property type="entry name" value="MS_channel_2nd"/>
    <property type="match status" value="1"/>
</dbReference>
<feature type="compositionally biased region" description="Basic and acidic residues" evidence="8">
    <location>
        <begin position="569"/>
        <end position="586"/>
    </location>
</feature>
<feature type="compositionally biased region" description="Low complexity" evidence="8">
    <location>
        <begin position="532"/>
        <end position="543"/>
    </location>
</feature>
<feature type="domain" description="Mechanosensitive ion channel protein 2/3 C-terminal" evidence="11">
    <location>
        <begin position="357"/>
        <end position="443"/>
    </location>
</feature>
<evidence type="ECO:0000256" key="1">
    <source>
        <dbReference type="ARBA" id="ARBA00004141"/>
    </source>
</evidence>
<accession>A0A5N6RAX4</accession>
<evidence type="ECO:0000313" key="13">
    <source>
        <dbReference type="EMBL" id="KAE8057074.1"/>
    </source>
</evidence>
<keyword evidence="5" id="KW-0406">Ion transport</keyword>
<evidence type="ECO:0000256" key="8">
    <source>
        <dbReference type="SAM" id="MobiDB-lite"/>
    </source>
</evidence>
<evidence type="ECO:0000259" key="11">
    <source>
        <dbReference type="Pfam" id="PF24956"/>
    </source>
</evidence>
<feature type="transmembrane region" description="Helical" evidence="9">
    <location>
        <begin position="192"/>
        <end position="213"/>
    </location>
</feature>
<evidence type="ECO:0000256" key="9">
    <source>
        <dbReference type="SAM" id="Phobius"/>
    </source>
</evidence>
<dbReference type="Gene3D" id="2.30.30.60">
    <property type="match status" value="1"/>
</dbReference>
<keyword evidence="7" id="KW-0407">Ion channel</keyword>
<evidence type="ECO:0000256" key="2">
    <source>
        <dbReference type="ARBA" id="ARBA00008017"/>
    </source>
</evidence>
<reference evidence="13 14" key="1">
    <citation type="submission" date="2019-06" db="EMBL/GenBank/DDBJ databases">
        <title>A chromosomal-level reference genome of Carpinus fangiana (Coryloideae, Betulaceae).</title>
        <authorList>
            <person name="Yang X."/>
            <person name="Wang Z."/>
            <person name="Zhang L."/>
            <person name="Hao G."/>
            <person name="Liu J."/>
            <person name="Yang Y."/>
        </authorList>
    </citation>
    <scope>NUCLEOTIDE SEQUENCE [LARGE SCALE GENOMIC DNA]</scope>
    <source>
        <strain evidence="13">Cfa_2016G</strain>
        <tissue evidence="13">Leaf</tissue>
    </source>
</reference>
<feature type="compositionally biased region" description="Polar residues" evidence="8">
    <location>
        <begin position="544"/>
        <end position="566"/>
    </location>
</feature>
<feature type="region of interest" description="Disordered" evidence="8">
    <location>
        <begin position="498"/>
        <end position="640"/>
    </location>
</feature>
<sequence length="704" mass="77330">MMAHAGSMRLSRELDICSGYGCSKQHTNVMGKGRLSLVHINLSSNVLRQDSGSLHLLSSVRGPICPVSSRCNVFFCQSVLAPGGGNETSLLKSATVVLTRSYEALRGKPFALLIPAVGIIAFAAWGLGPLMHLCRTTFLHRTDSSWKKSSTYYFMTSYLQPLLLWTGAILICRALDRVVLHSAASQAVKQRLLNFVQSLSTVLAFAYCSSSLIQQGQKFFTETNDPSDARNMGFSFAGKAVYTAVWVAAVSLFMELLGYSTQKWLTAGGLGTVLLTLAGREIFTNFLSSVMIHATRPFVVNEWIQTKIEGYEVSGTVEHVGWWSPTIIRGDDREAIHIPNHQFTVNVVRNLTQKTHWRINTHLAISHLDVNKINTIVADMRKVLSKNPQVEQQRLHRRVFLENINPENQALMILVSCFVKTSHFEEYLCVKEAILLDLLRVISHHRARLATPIRTVQKIYSEADLENIPFADTIFTRSRAAAINPVLLIEPSYKISGDDKNKTSARPIRNGEKDTKVEAISIPDSKADTKAGSDTSSSSKTSSLEISNNETRNLVSDGSAQNNSKMQHLKQEGIGDVGKETMEPNSKDLTPCGSMSEKPLATSLESGSEKMDNASADLQAKQDGGRVVASQSTPRPPVEENIVLGVALEGSKRMLPIEEEVAPSPTQVESKEFTARRNGCESPPISKDKKDGQMPAVPSGTQSD</sequence>
<dbReference type="Gene3D" id="1.10.287.1260">
    <property type="match status" value="1"/>
</dbReference>
<dbReference type="GO" id="GO:0034220">
    <property type="term" value="P:monoatomic ion transmembrane transport"/>
    <property type="evidence" value="ECO:0007669"/>
    <property type="project" value="UniProtKB-KW"/>
</dbReference>
<keyword evidence="6 9" id="KW-0472">Membrane</keyword>
<dbReference type="Pfam" id="PF25237">
    <property type="entry name" value="MSL2_3"/>
    <property type="match status" value="1"/>
</dbReference>
<dbReference type="InterPro" id="IPR010920">
    <property type="entry name" value="LSM_dom_sf"/>
</dbReference>
<evidence type="ECO:0000259" key="12">
    <source>
        <dbReference type="Pfam" id="PF25237"/>
    </source>
</evidence>
<dbReference type="EMBL" id="CM017325">
    <property type="protein sequence ID" value="KAE8057075.1"/>
    <property type="molecule type" value="Genomic_DNA"/>
</dbReference>
<dbReference type="EMBL" id="CM017325">
    <property type="protein sequence ID" value="KAE8057074.1"/>
    <property type="molecule type" value="Genomic_DNA"/>
</dbReference>
<evidence type="ECO:0000256" key="3">
    <source>
        <dbReference type="ARBA" id="ARBA00022692"/>
    </source>
</evidence>
<evidence type="ECO:0000256" key="7">
    <source>
        <dbReference type="ARBA" id="ARBA00023303"/>
    </source>
</evidence>
<dbReference type="SUPFAM" id="SSF50182">
    <property type="entry name" value="Sm-like ribonucleoproteins"/>
    <property type="match status" value="1"/>
</dbReference>
<feature type="transmembrane region" description="Helical" evidence="9">
    <location>
        <begin position="110"/>
        <end position="131"/>
    </location>
</feature>
<dbReference type="Pfam" id="PF24956">
    <property type="entry name" value="Msl2-3_C"/>
    <property type="match status" value="1"/>
</dbReference>
<feature type="domain" description="Mechanosensitive channel protein 2/3 transmembrane" evidence="12">
    <location>
        <begin position="151"/>
        <end position="280"/>
    </location>
</feature>
<comment type="subcellular location">
    <subcellularLocation>
        <location evidence="1">Membrane</location>
        <topology evidence="1">Multi-pass membrane protein</topology>
    </subcellularLocation>
</comment>
<proteinExistence type="inferred from homology"/>
<dbReference type="GO" id="GO:0016020">
    <property type="term" value="C:membrane"/>
    <property type="evidence" value="ECO:0007669"/>
    <property type="project" value="UniProtKB-SubCell"/>
</dbReference>
<feature type="region of interest" description="Disordered" evidence="8">
    <location>
        <begin position="657"/>
        <end position="704"/>
    </location>
</feature>
<name>A0A5N6RAX4_9ROSI</name>
<feature type="domain" description="Mechanosensitive ion channel MscS" evidence="10">
    <location>
        <begin position="282"/>
        <end position="352"/>
    </location>
</feature>
<keyword evidence="5" id="KW-0813">Transport</keyword>
<gene>
    <name evidence="13" type="ORF">FH972_013794</name>
</gene>
<feature type="transmembrane region" description="Helical" evidence="9">
    <location>
        <begin position="264"/>
        <end position="283"/>
    </location>
</feature>
<feature type="transmembrane region" description="Helical" evidence="9">
    <location>
        <begin position="151"/>
        <end position="171"/>
    </location>
</feature>
<feature type="transmembrane region" description="Helical" evidence="9">
    <location>
        <begin position="233"/>
        <end position="257"/>
    </location>
</feature>
<comment type="similarity">
    <text evidence="2">Belongs to the MscS (TC 1.A.23) family.</text>
</comment>
<evidence type="ECO:0000259" key="10">
    <source>
        <dbReference type="Pfam" id="PF00924"/>
    </source>
</evidence>
<evidence type="ECO:0000256" key="4">
    <source>
        <dbReference type="ARBA" id="ARBA00022989"/>
    </source>
</evidence>
<evidence type="ECO:0000313" key="14">
    <source>
        <dbReference type="Proteomes" id="UP000327013"/>
    </source>
</evidence>
<dbReference type="PANTHER" id="PTHR43634">
    <property type="entry name" value="OW CONDUCTANCE MECHANOSENSITIVE CHANNEL"/>
    <property type="match status" value="1"/>
</dbReference>
<dbReference type="InterPro" id="IPR056876">
    <property type="entry name" value="Msl2-3_C"/>
</dbReference>
<dbReference type="OrthoDB" id="1676006at2759"/>
<organism evidence="13 14">
    <name type="scientific">Carpinus fangiana</name>
    <dbReference type="NCBI Taxonomy" id="176857"/>
    <lineage>
        <taxon>Eukaryota</taxon>
        <taxon>Viridiplantae</taxon>
        <taxon>Streptophyta</taxon>
        <taxon>Embryophyta</taxon>
        <taxon>Tracheophyta</taxon>
        <taxon>Spermatophyta</taxon>
        <taxon>Magnoliopsida</taxon>
        <taxon>eudicotyledons</taxon>
        <taxon>Gunneridae</taxon>
        <taxon>Pentapetalae</taxon>
        <taxon>rosids</taxon>
        <taxon>fabids</taxon>
        <taxon>Fagales</taxon>
        <taxon>Betulaceae</taxon>
        <taxon>Carpinus</taxon>
    </lineage>
</organism>
<evidence type="ECO:0000256" key="5">
    <source>
        <dbReference type="ARBA" id="ARBA00023065"/>
    </source>
</evidence>
<dbReference type="PANTHER" id="PTHR43634:SF16">
    <property type="entry name" value="MECHANOSENSITIVE ION CHANNEL PROTEIN 2, CHLOROPLASTIC"/>
    <property type="match status" value="1"/>
</dbReference>
<evidence type="ECO:0000256" key="6">
    <source>
        <dbReference type="ARBA" id="ARBA00023136"/>
    </source>
</evidence>
<keyword evidence="4 9" id="KW-1133">Transmembrane helix</keyword>
<dbReference type="InterPro" id="IPR023408">
    <property type="entry name" value="MscS_beta-dom_sf"/>
</dbReference>